<dbReference type="SMART" id="SM00028">
    <property type="entry name" value="TPR"/>
    <property type="match status" value="8"/>
</dbReference>
<keyword evidence="1" id="KW-0677">Repeat</keyword>
<dbReference type="OrthoDB" id="10262375at2759"/>
<evidence type="ECO:0000256" key="4">
    <source>
        <dbReference type="SAM" id="MobiDB-lite"/>
    </source>
</evidence>
<dbReference type="PANTHER" id="PTHR44314:SF1">
    <property type="entry name" value="CILIA- AND FLAGELLA-ASSOCIATED PROTEIN 70"/>
    <property type="match status" value="1"/>
</dbReference>
<dbReference type="GeneID" id="106074023"/>
<dbReference type="SUPFAM" id="SSF48452">
    <property type="entry name" value="TPR-like"/>
    <property type="match status" value="2"/>
</dbReference>
<dbReference type="AlphaFoldDB" id="A0A9W3A1B4"/>
<evidence type="ECO:0000313" key="5">
    <source>
        <dbReference type="Proteomes" id="UP001165740"/>
    </source>
</evidence>
<organism evidence="5 6">
    <name type="scientific">Biomphalaria glabrata</name>
    <name type="common">Bloodfluke planorb</name>
    <name type="synonym">Freshwater snail</name>
    <dbReference type="NCBI Taxonomy" id="6526"/>
    <lineage>
        <taxon>Eukaryota</taxon>
        <taxon>Metazoa</taxon>
        <taxon>Spiralia</taxon>
        <taxon>Lophotrochozoa</taxon>
        <taxon>Mollusca</taxon>
        <taxon>Gastropoda</taxon>
        <taxon>Heterobranchia</taxon>
        <taxon>Euthyneura</taxon>
        <taxon>Panpulmonata</taxon>
        <taxon>Hygrophila</taxon>
        <taxon>Lymnaeoidea</taxon>
        <taxon>Planorbidae</taxon>
        <taxon>Biomphalaria</taxon>
    </lineage>
</organism>
<keyword evidence="2 3" id="KW-0802">TPR repeat</keyword>
<dbReference type="InterPro" id="IPR052628">
    <property type="entry name" value="CFAP70"/>
</dbReference>
<dbReference type="GO" id="GO:0031514">
    <property type="term" value="C:motile cilium"/>
    <property type="evidence" value="ECO:0007669"/>
    <property type="project" value="TreeGrafter"/>
</dbReference>
<dbReference type="PROSITE" id="PS50005">
    <property type="entry name" value="TPR"/>
    <property type="match status" value="2"/>
</dbReference>
<dbReference type="Proteomes" id="UP001165740">
    <property type="component" value="Chromosome 3"/>
</dbReference>
<feature type="repeat" description="TPR" evidence="3">
    <location>
        <begin position="892"/>
        <end position="925"/>
    </location>
</feature>
<feature type="region of interest" description="Disordered" evidence="4">
    <location>
        <begin position="390"/>
        <end position="422"/>
    </location>
</feature>
<dbReference type="InterPro" id="IPR011990">
    <property type="entry name" value="TPR-like_helical_dom_sf"/>
</dbReference>
<feature type="compositionally biased region" description="Polar residues" evidence="4">
    <location>
        <begin position="390"/>
        <end position="399"/>
    </location>
</feature>
<evidence type="ECO:0000256" key="3">
    <source>
        <dbReference type="PROSITE-ProRule" id="PRU00339"/>
    </source>
</evidence>
<sequence length="1084" mass="121865">MTSDADVVHNRNADPICIKVLKAKNLRGSRGENVAFVIKVEFADRLLSESSKFDTNGDSQLDCNFTSFLNCPSDDVVALDELANKPLVFTVSEVLQKEKKQKEEKTSLLGQCCLDLSPFLRGTTHIKQTLTLCPFSGSPLENLFQENQKAELDVNVTLNQPLVTDAHFKGSNILTISLGSLYSPPESWTTMSQSYHYGASLPIPITPERENSVVFTNGLLKPAQDKDANNKQKKWANPGTASGNAAYLPTSIFSIPIEEEDGDLKGKEDVDHRNIAENDRHRVIWNMERRCFLDSSTIKVFQESIAKCRYWPLEIMRMSQPAVGKGKKDEDVSVGFHGITFLNLAPLLYPGVQTIRGAFKVIGYSDHLLAEKTKRKAGLLDETVKATQSSMNRLANSPVQKKGGKDGDKRDKKQRPSSAIPPSFDLEAAKSEADSESQASINVEGQQYNEAKSYIMVELSLDKPLVPKRPAELLAKRVAELIPPRPMFAKRTDGAQKAVEDFHFQVASVANLILEEFREHFGDQFKDNEPQSSEDMEARRQKLVYELNSSGKYFAFKEQLKHSVVKIVREKYLRTTGFEDRQELQTFLSELYVYLIDQMHVSLGHVMAHEDQPPVPKPLTDNAQLKHFAQEAEVNQNFQLAATFYKERIARDKTDANSWFDFGTFNLYIHDIPKAEECFKECISLNPSHLQGLMLYGVVCMMTERYDLAETFFESATCVEPKSVLAWTMLGLFYDAVPNEISAEMAFIEAQKLNLMPEVEPKEEEPQEESFDEDKGKTPDPQEEKSSPMSEVLKTESVKTFEDKTPDPTKTSVTGADKLVADDGNELGSAVKVCVLSSTAENVIEIESSTTPQPPESIYMQAVEWLLEVKATSFTERALGHELVTCPNGPTPAYYIALAQLRLQKGEYNLAEESLNEALQLDFQSPDAWSLMGHVKYMTNDFNGARDCYERTVSFIEDARDMHSTYLRLASIYLQENKYETAKRTFLLACKRSPSCVSWLGVGIACYRLNELTEAEDALSEANILNNNDPEVWAYLSLICLKTKRQLEAEQAYKYAIKLSLDDPALLAEIHREQVIHGFGNPAF</sequence>
<protein>
    <submittedName>
        <fullName evidence="6">Cilia- and flagella-associated protein 70-like isoform X1</fullName>
    </submittedName>
</protein>
<feature type="compositionally biased region" description="Acidic residues" evidence="4">
    <location>
        <begin position="761"/>
        <end position="772"/>
    </location>
</feature>
<keyword evidence="5" id="KW-1185">Reference proteome</keyword>
<dbReference type="PANTHER" id="PTHR44314">
    <property type="entry name" value="CILIA- AND FLAGELLA-ASSOCIATED PROTEIN 70"/>
    <property type="match status" value="1"/>
</dbReference>
<accession>A0A9W3A1B4</accession>
<dbReference type="Gene3D" id="1.25.40.10">
    <property type="entry name" value="Tetratricopeptide repeat domain"/>
    <property type="match status" value="3"/>
</dbReference>
<feature type="region of interest" description="Disordered" evidence="4">
    <location>
        <begin position="760"/>
        <end position="815"/>
    </location>
</feature>
<evidence type="ECO:0000313" key="6">
    <source>
        <dbReference type="RefSeq" id="XP_055881106.1"/>
    </source>
</evidence>
<dbReference type="GO" id="GO:0070062">
    <property type="term" value="C:extracellular exosome"/>
    <property type="evidence" value="ECO:0007669"/>
    <property type="project" value="TreeGrafter"/>
</dbReference>
<feature type="compositionally biased region" description="Basic and acidic residues" evidence="4">
    <location>
        <begin position="773"/>
        <end position="786"/>
    </location>
</feature>
<dbReference type="Pfam" id="PF13181">
    <property type="entry name" value="TPR_8"/>
    <property type="match status" value="2"/>
</dbReference>
<dbReference type="InterPro" id="IPR019734">
    <property type="entry name" value="TPR_rpt"/>
</dbReference>
<evidence type="ECO:0000256" key="2">
    <source>
        <dbReference type="ARBA" id="ARBA00022803"/>
    </source>
</evidence>
<feature type="repeat" description="TPR" evidence="3">
    <location>
        <begin position="656"/>
        <end position="689"/>
    </location>
</feature>
<gene>
    <name evidence="6" type="primary">LOC106074023</name>
</gene>
<name>A0A9W3A1B4_BIOGL</name>
<dbReference type="GO" id="GO:0060271">
    <property type="term" value="P:cilium assembly"/>
    <property type="evidence" value="ECO:0007669"/>
    <property type="project" value="TreeGrafter"/>
</dbReference>
<evidence type="ECO:0000256" key="1">
    <source>
        <dbReference type="ARBA" id="ARBA00022737"/>
    </source>
</evidence>
<dbReference type="RefSeq" id="XP_055881106.1">
    <property type="nucleotide sequence ID" value="XM_056025131.1"/>
</dbReference>
<proteinExistence type="predicted"/>
<reference evidence="6" key="1">
    <citation type="submission" date="2025-08" db="UniProtKB">
        <authorList>
            <consortium name="RefSeq"/>
        </authorList>
    </citation>
    <scope>IDENTIFICATION</scope>
</reference>
<dbReference type="GO" id="GO:0003341">
    <property type="term" value="P:cilium movement"/>
    <property type="evidence" value="ECO:0007669"/>
    <property type="project" value="TreeGrafter"/>
</dbReference>
<dbReference type="OMA" id="MSDYHMQ"/>
<feature type="compositionally biased region" description="Basic and acidic residues" evidence="4">
    <location>
        <begin position="793"/>
        <end position="807"/>
    </location>
</feature>